<proteinExistence type="predicted"/>
<reference evidence="1" key="1">
    <citation type="submission" date="2022-11" db="EMBL/GenBank/DDBJ databases">
        <title>Genomic of Pseudomonas TF18.</title>
        <authorList>
            <person name="Liu T."/>
        </authorList>
    </citation>
    <scope>NUCLEOTIDE SEQUENCE</scope>
    <source>
        <strain evidence="1">TF18</strain>
    </source>
</reference>
<dbReference type="Proteomes" id="UP001164632">
    <property type="component" value="Chromosome"/>
</dbReference>
<sequence length="72" mass="8317">MSTFEQGWAARPFKEQFPELSDKAAEHLDKLNHAITDMLLCDLLTDSQVREIRTKKFPKLVSREVREARTAA</sequence>
<name>A0AA47DZS2_9GAMM</name>
<accession>A0AA47DZS2</accession>
<evidence type="ECO:0000313" key="1">
    <source>
        <dbReference type="EMBL" id="WAE51203.1"/>
    </source>
</evidence>
<organism evidence="1 2">
    <name type="scientific">Stutzerimonas frequens</name>
    <dbReference type="NCBI Taxonomy" id="2968969"/>
    <lineage>
        <taxon>Bacteria</taxon>
        <taxon>Pseudomonadati</taxon>
        <taxon>Pseudomonadota</taxon>
        <taxon>Gammaproteobacteria</taxon>
        <taxon>Pseudomonadales</taxon>
        <taxon>Pseudomonadaceae</taxon>
        <taxon>Stutzerimonas</taxon>
    </lineage>
</organism>
<dbReference type="AlphaFoldDB" id="A0AA47DZS2"/>
<gene>
    <name evidence="1" type="ORF">OSV15_16165</name>
</gene>
<evidence type="ECO:0000313" key="2">
    <source>
        <dbReference type="Proteomes" id="UP001164632"/>
    </source>
</evidence>
<protein>
    <submittedName>
        <fullName evidence="1">Uncharacterized protein</fullName>
    </submittedName>
</protein>
<dbReference type="EMBL" id="CP113257">
    <property type="protein sequence ID" value="WAE51203.1"/>
    <property type="molecule type" value="Genomic_DNA"/>
</dbReference>
<dbReference type="RefSeq" id="WP_063540571.1">
    <property type="nucleotide sequence ID" value="NZ_CP113257.1"/>
</dbReference>